<name>A0A6A5BQA6_NAEFO</name>
<keyword evidence="3" id="KW-1185">Reference proteome</keyword>
<dbReference type="AlphaFoldDB" id="A0A6A5BQA6"/>
<proteinExistence type="predicted"/>
<dbReference type="VEuPathDB" id="AmoebaDB:NfTy_084440"/>
<keyword evidence="1" id="KW-0175">Coiled coil</keyword>
<dbReference type="RefSeq" id="XP_044561121.1">
    <property type="nucleotide sequence ID" value="XM_044707707.1"/>
</dbReference>
<dbReference type="GeneID" id="68111525"/>
<dbReference type="VEuPathDB" id="AmoebaDB:NF0107540"/>
<protein>
    <submittedName>
        <fullName evidence="2">Uncharacterized protein</fullName>
    </submittedName>
</protein>
<dbReference type="Proteomes" id="UP000444721">
    <property type="component" value="Unassembled WGS sequence"/>
</dbReference>
<organism evidence="2 3">
    <name type="scientific">Naegleria fowleri</name>
    <name type="common">Brain eating amoeba</name>
    <dbReference type="NCBI Taxonomy" id="5763"/>
    <lineage>
        <taxon>Eukaryota</taxon>
        <taxon>Discoba</taxon>
        <taxon>Heterolobosea</taxon>
        <taxon>Tetramitia</taxon>
        <taxon>Eutetramitia</taxon>
        <taxon>Vahlkampfiidae</taxon>
        <taxon>Naegleria</taxon>
    </lineage>
</organism>
<dbReference type="EMBL" id="VFQX01000037">
    <property type="protein sequence ID" value="KAF0976408.1"/>
    <property type="molecule type" value="Genomic_DNA"/>
</dbReference>
<evidence type="ECO:0000313" key="3">
    <source>
        <dbReference type="Proteomes" id="UP000444721"/>
    </source>
</evidence>
<evidence type="ECO:0000256" key="1">
    <source>
        <dbReference type="SAM" id="Coils"/>
    </source>
</evidence>
<feature type="coiled-coil region" evidence="1">
    <location>
        <begin position="68"/>
        <end position="207"/>
    </location>
</feature>
<gene>
    <name evidence="2" type="ORF">FDP41_004307</name>
</gene>
<dbReference type="VEuPathDB" id="AmoebaDB:NfTy_048350"/>
<sequence>MACKIGHLEIVKLLLEMDGIDVNKGFVNIEIQIFIIFYNEIVHQIATSQQPINNSSDLPLDIALKRKIDLLEKDLKECEQLLSKLILNDQSFVSQQPQDQAIDLNSRVNELTLKRNSLRNELLKEYQEYNNALNHMSILSKKKKLVKLYEQSMDELSEEDKFITHSLEPLENKSQFMQVIINQEKEIDDKLKQLKEVKEKIDLHEEEFEEINP</sequence>
<dbReference type="VEuPathDB" id="AmoebaDB:FDP41_004307"/>
<accession>A0A6A5BQA6</accession>
<evidence type="ECO:0000313" key="2">
    <source>
        <dbReference type="EMBL" id="KAF0976408.1"/>
    </source>
</evidence>
<dbReference type="Gene3D" id="1.20.58.60">
    <property type="match status" value="1"/>
</dbReference>
<reference evidence="2 3" key="1">
    <citation type="journal article" date="2019" name="Sci. Rep.">
        <title>Nanopore sequencing improves the draft genome of the human pathogenic amoeba Naegleria fowleri.</title>
        <authorList>
            <person name="Liechti N."/>
            <person name="Schurch N."/>
            <person name="Bruggmann R."/>
            <person name="Wittwer M."/>
        </authorList>
    </citation>
    <scope>NUCLEOTIDE SEQUENCE [LARGE SCALE GENOMIC DNA]</scope>
    <source>
        <strain evidence="2 3">ATCC 30894</strain>
    </source>
</reference>
<comment type="caution">
    <text evidence="2">The sequence shown here is derived from an EMBL/GenBank/DDBJ whole genome shotgun (WGS) entry which is preliminary data.</text>
</comment>